<keyword evidence="11" id="KW-1185">Reference proteome</keyword>
<dbReference type="FunFam" id="3.30.160.60:FF:000125">
    <property type="entry name" value="Putative zinc finger protein 143"/>
    <property type="match status" value="1"/>
</dbReference>
<dbReference type="Proteomes" id="UP000287033">
    <property type="component" value="Unassembled WGS sequence"/>
</dbReference>
<protein>
    <recommendedName>
        <fullName evidence="9">C2H2-type domain-containing protein</fullName>
    </recommendedName>
</protein>
<dbReference type="PROSITE" id="PS00028">
    <property type="entry name" value="ZINC_FINGER_C2H2_1"/>
    <property type="match status" value="3"/>
</dbReference>
<evidence type="ECO:0000256" key="7">
    <source>
        <dbReference type="PROSITE-ProRule" id="PRU00042"/>
    </source>
</evidence>
<evidence type="ECO:0000259" key="9">
    <source>
        <dbReference type="PROSITE" id="PS50157"/>
    </source>
</evidence>
<gene>
    <name evidence="10" type="ORF">chiPu_0016511</name>
</gene>
<proteinExistence type="predicted"/>
<dbReference type="GO" id="GO:0000978">
    <property type="term" value="F:RNA polymerase II cis-regulatory region sequence-specific DNA binding"/>
    <property type="evidence" value="ECO:0007669"/>
    <property type="project" value="TreeGrafter"/>
</dbReference>
<dbReference type="AlphaFoldDB" id="A0A401T5V7"/>
<evidence type="ECO:0000256" key="5">
    <source>
        <dbReference type="ARBA" id="ARBA00022833"/>
    </source>
</evidence>
<dbReference type="FunFam" id="3.30.160.60:FF:000018">
    <property type="entry name" value="Krueppel-like factor 15"/>
    <property type="match status" value="1"/>
</dbReference>
<feature type="domain" description="C2H2-type" evidence="9">
    <location>
        <begin position="189"/>
        <end position="216"/>
    </location>
</feature>
<evidence type="ECO:0000256" key="4">
    <source>
        <dbReference type="ARBA" id="ARBA00022771"/>
    </source>
</evidence>
<feature type="compositionally biased region" description="Basic and acidic residues" evidence="8">
    <location>
        <begin position="38"/>
        <end position="47"/>
    </location>
</feature>
<name>A0A401T5V7_CHIPU</name>
<dbReference type="GO" id="GO:0008270">
    <property type="term" value="F:zinc ion binding"/>
    <property type="evidence" value="ECO:0007669"/>
    <property type="project" value="UniProtKB-KW"/>
</dbReference>
<keyword evidence="6" id="KW-0539">Nucleus</keyword>
<dbReference type="GO" id="GO:0005634">
    <property type="term" value="C:nucleus"/>
    <property type="evidence" value="ECO:0007669"/>
    <property type="project" value="UniProtKB-SubCell"/>
</dbReference>
<organism evidence="10 11">
    <name type="scientific">Chiloscyllium punctatum</name>
    <name type="common">Brownbanded bambooshark</name>
    <name type="synonym">Hemiscyllium punctatum</name>
    <dbReference type="NCBI Taxonomy" id="137246"/>
    <lineage>
        <taxon>Eukaryota</taxon>
        <taxon>Metazoa</taxon>
        <taxon>Chordata</taxon>
        <taxon>Craniata</taxon>
        <taxon>Vertebrata</taxon>
        <taxon>Chondrichthyes</taxon>
        <taxon>Elasmobranchii</taxon>
        <taxon>Galeomorphii</taxon>
        <taxon>Galeoidea</taxon>
        <taxon>Orectolobiformes</taxon>
        <taxon>Hemiscylliidae</taxon>
        <taxon>Chiloscyllium</taxon>
    </lineage>
</organism>
<reference evidence="10 11" key="1">
    <citation type="journal article" date="2018" name="Nat. Ecol. Evol.">
        <title>Shark genomes provide insights into elasmobranch evolution and the origin of vertebrates.</title>
        <authorList>
            <person name="Hara Y"/>
            <person name="Yamaguchi K"/>
            <person name="Onimaru K"/>
            <person name="Kadota M"/>
            <person name="Koyanagi M"/>
            <person name="Keeley SD"/>
            <person name="Tatsumi K"/>
            <person name="Tanaka K"/>
            <person name="Motone F"/>
            <person name="Kageyama Y"/>
            <person name="Nozu R"/>
            <person name="Adachi N"/>
            <person name="Nishimura O"/>
            <person name="Nakagawa R"/>
            <person name="Tanegashima C"/>
            <person name="Kiyatake I"/>
            <person name="Matsumoto R"/>
            <person name="Murakumo K"/>
            <person name="Nishida K"/>
            <person name="Terakita A"/>
            <person name="Kuratani S"/>
            <person name="Sato K"/>
            <person name="Hyodo S Kuraku.S."/>
        </authorList>
    </citation>
    <scope>NUCLEOTIDE SEQUENCE [LARGE SCALE GENOMIC DNA]</scope>
</reference>
<evidence type="ECO:0000256" key="8">
    <source>
        <dbReference type="SAM" id="MobiDB-lite"/>
    </source>
</evidence>
<feature type="region of interest" description="Disordered" evidence="8">
    <location>
        <begin position="209"/>
        <end position="238"/>
    </location>
</feature>
<dbReference type="InterPro" id="IPR036236">
    <property type="entry name" value="Znf_C2H2_sf"/>
</dbReference>
<dbReference type="FunFam" id="3.30.160.60:FF:000926">
    <property type="entry name" value="Kruppel like factor 13"/>
    <property type="match status" value="1"/>
</dbReference>
<keyword evidence="2" id="KW-0479">Metal-binding</keyword>
<feature type="domain" description="C2H2-type" evidence="9">
    <location>
        <begin position="129"/>
        <end position="158"/>
    </location>
</feature>
<evidence type="ECO:0000313" key="10">
    <source>
        <dbReference type="EMBL" id="GCC38000.1"/>
    </source>
</evidence>
<evidence type="ECO:0000256" key="6">
    <source>
        <dbReference type="ARBA" id="ARBA00023242"/>
    </source>
</evidence>
<dbReference type="STRING" id="137246.A0A401T5V7"/>
<evidence type="ECO:0000256" key="2">
    <source>
        <dbReference type="ARBA" id="ARBA00022723"/>
    </source>
</evidence>
<dbReference type="SMART" id="SM00355">
    <property type="entry name" value="ZnF_C2H2"/>
    <property type="match status" value="3"/>
</dbReference>
<dbReference type="PROSITE" id="PS50157">
    <property type="entry name" value="ZINC_FINGER_C2H2_2"/>
    <property type="match status" value="3"/>
</dbReference>
<sequence length="238" mass="26146">MSAVAYIEHLAAECLVSISNRPIVHQSPGQQLTEEGDGDPRESRKDAGSLTTMARILAGLSKRQPLSQIGCSHTEGCAHSEGAACSALGSGGGGAQPWEPHPANGAAPECGLLQCSVTSEVKSFSGKRHECPFTGCGKVYRKSSHLKAHFRTHTGERPFPCTWPDCSKRFSRSDELTRHYRTHTGEKRFKCPMCEKCFMRSDHLTKHARRHPGFHSSMLQKQRRRIGPLRSAAPETAR</sequence>
<dbReference type="EMBL" id="BEZZ01001093">
    <property type="protein sequence ID" value="GCC38000.1"/>
    <property type="molecule type" value="Genomic_DNA"/>
</dbReference>
<dbReference type="SUPFAM" id="SSF57667">
    <property type="entry name" value="beta-beta-alpha zinc fingers"/>
    <property type="match status" value="1"/>
</dbReference>
<accession>A0A401T5V7</accession>
<feature type="region of interest" description="Disordered" evidence="8">
    <location>
        <begin position="26"/>
        <end position="48"/>
    </location>
</feature>
<comment type="subcellular location">
    <subcellularLocation>
        <location evidence="1">Nucleus</location>
    </subcellularLocation>
</comment>
<keyword evidence="4 7" id="KW-0863">Zinc-finger</keyword>
<evidence type="ECO:0000256" key="1">
    <source>
        <dbReference type="ARBA" id="ARBA00004123"/>
    </source>
</evidence>
<keyword evidence="3" id="KW-0677">Repeat</keyword>
<dbReference type="OMA" id="GPNKEHH"/>
<dbReference type="PANTHER" id="PTHR23235:SF132">
    <property type="entry name" value="KRUEPPEL-LIKE FACTOR 9"/>
    <property type="match status" value="1"/>
</dbReference>
<dbReference type="OrthoDB" id="6365676at2759"/>
<dbReference type="GO" id="GO:0000981">
    <property type="term" value="F:DNA-binding transcription factor activity, RNA polymerase II-specific"/>
    <property type="evidence" value="ECO:0007669"/>
    <property type="project" value="TreeGrafter"/>
</dbReference>
<evidence type="ECO:0000256" key="3">
    <source>
        <dbReference type="ARBA" id="ARBA00022737"/>
    </source>
</evidence>
<dbReference type="Pfam" id="PF00096">
    <property type="entry name" value="zf-C2H2"/>
    <property type="match status" value="3"/>
</dbReference>
<evidence type="ECO:0000313" key="11">
    <source>
        <dbReference type="Proteomes" id="UP000287033"/>
    </source>
</evidence>
<dbReference type="Gene3D" id="3.30.160.60">
    <property type="entry name" value="Classic Zinc Finger"/>
    <property type="match status" value="3"/>
</dbReference>
<dbReference type="InterPro" id="IPR013087">
    <property type="entry name" value="Znf_C2H2_type"/>
</dbReference>
<feature type="domain" description="C2H2-type" evidence="9">
    <location>
        <begin position="159"/>
        <end position="188"/>
    </location>
</feature>
<keyword evidence="5" id="KW-0862">Zinc</keyword>
<comment type="caution">
    <text evidence="10">The sequence shown here is derived from an EMBL/GenBank/DDBJ whole genome shotgun (WGS) entry which is preliminary data.</text>
</comment>
<dbReference type="PANTHER" id="PTHR23235">
    <property type="entry name" value="KRUEPPEL-LIKE TRANSCRIPTION FACTOR"/>
    <property type="match status" value="1"/>
</dbReference>